<evidence type="ECO:0000259" key="2">
    <source>
        <dbReference type="Pfam" id="PF00326"/>
    </source>
</evidence>
<feature type="signal peptide" evidence="1">
    <location>
        <begin position="1"/>
        <end position="23"/>
    </location>
</feature>
<sequence length="738" mass="83193">MKKLLTPAGLAAVLFAATTQADANLPLERLFADPALSGTAPRSLSFSPDGSRVTYLKGKETDANQLDLWQYQIKTGKHSILVDSNQLFSGPEQLSDEEKARRERLRLFASGIVSYNWSKDGKALLFPLNGDLYYYDLSSQKSRKLTNTEAFETDAQISPKGRYVSFIREQNIFVLDLKSGKETQLTTDGRGLIKNGMAEFVAQEEMGRMTGYWWAPDDSKIAFSQIDESPVAEAVRNEIYADDIKLFTQRYPFTGTANVKVKLGVVSVPQAAVQWLDLGKEQDIYLARVNWSKSASVLTYQWQSRDQQQLELRSVDLPSGTTKVLLKEQSPTWLNLNDDLHFLKDKQHFVWASERDGYKHLYLYKLDGTLVRQLTQGDWVVNKIEAINEEQGIIYFSGRKDTPLESHLYAVPVQGGESSRLTQTGYSHAVVMAETGQSFIDSYSSVLQPTKVELKSVEGKVLTVLESNDVSGAHPLAQYKQKLVKPRFGTLKAKDGQTLYYRVFEPAVLEKGKKYPVVVGVYGGPGAQRVTNSWSARDLYFQYLAQNGYIVFQLDNRGSENRGKAFEDPIYKKLAVVELEDQITGVEYLRSLPYVDAERIGIYGHSYGGYMSIMAMFKAGAYFKAGVAGAPVTDWALYDTHYTERYLGHPATNKVGYEQSSVFPYVKDYQGNLLIYHGMADDNVLFTHSTKLYSELQKQGKLFDSMDYPGSKHSMFGQPVQTHLHKTITAFFERQLKQ</sequence>
<dbReference type="Gene3D" id="2.140.10.30">
    <property type="entry name" value="Dipeptidylpeptidase IV, N-terminal domain"/>
    <property type="match status" value="1"/>
</dbReference>
<dbReference type="SUPFAM" id="SSF82171">
    <property type="entry name" value="DPP6 N-terminal domain-like"/>
    <property type="match status" value="1"/>
</dbReference>
<dbReference type="Pfam" id="PF00326">
    <property type="entry name" value="Peptidase_S9"/>
    <property type="match status" value="1"/>
</dbReference>
<proteinExistence type="predicted"/>
<gene>
    <name evidence="4" type="ORF">EIK76_16810</name>
</gene>
<dbReference type="InterPro" id="IPR029058">
    <property type="entry name" value="AB_hydrolase_fold"/>
</dbReference>
<evidence type="ECO:0000256" key="1">
    <source>
        <dbReference type="SAM" id="SignalP"/>
    </source>
</evidence>
<dbReference type="Pfam" id="PF00930">
    <property type="entry name" value="DPPIV_N"/>
    <property type="match status" value="1"/>
</dbReference>
<dbReference type="EMBL" id="RRCF01000008">
    <property type="protein sequence ID" value="RRJ18419.1"/>
    <property type="molecule type" value="Genomic_DNA"/>
</dbReference>
<reference evidence="4 5" key="1">
    <citation type="submission" date="2018-11" db="EMBL/GenBank/DDBJ databases">
        <title>Draft genome analysis of Rheinheimera mesophila isolated from an industrial waste site.</title>
        <authorList>
            <person name="Yu Q."/>
            <person name="Qi Y."/>
            <person name="Zhang H."/>
            <person name="Lu Y."/>
            <person name="Pu J."/>
        </authorList>
    </citation>
    <scope>NUCLEOTIDE SEQUENCE [LARGE SCALE GENOMIC DNA]</scope>
    <source>
        <strain evidence="4 5">IITR13</strain>
    </source>
</reference>
<evidence type="ECO:0000313" key="4">
    <source>
        <dbReference type="EMBL" id="RRJ18419.1"/>
    </source>
</evidence>
<comment type="caution">
    <text evidence="4">The sequence shown here is derived from an EMBL/GenBank/DDBJ whole genome shotgun (WGS) entry which is preliminary data.</text>
</comment>
<feature type="domain" description="Peptidase S9 prolyl oligopeptidase catalytic" evidence="2">
    <location>
        <begin position="539"/>
        <end position="737"/>
    </location>
</feature>
<dbReference type="AlphaFoldDB" id="A0A3P3QDA8"/>
<dbReference type="Gene3D" id="3.40.50.1820">
    <property type="entry name" value="alpha/beta hydrolase"/>
    <property type="match status" value="1"/>
</dbReference>
<evidence type="ECO:0000313" key="5">
    <source>
        <dbReference type="Proteomes" id="UP000276260"/>
    </source>
</evidence>
<dbReference type="PANTHER" id="PTHR11731">
    <property type="entry name" value="PROTEASE FAMILY S9B,C DIPEPTIDYL-PEPTIDASE IV-RELATED"/>
    <property type="match status" value="1"/>
</dbReference>
<dbReference type="OrthoDB" id="1094230at2"/>
<dbReference type="PANTHER" id="PTHR11731:SF193">
    <property type="entry name" value="DIPEPTIDYL PEPTIDASE 9"/>
    <property type="match status" value="1"/>
</dbReference>
<dbReference type="RefSeq" id="WP_046520237.1">
    <property type="nucleotide sequence ID" value="NZ_LAVS01000028.1"/>
</dbReference>
<name>A0A3P3QDA8_9GAMM</name>
<dbReference type="GO" id="GO:0008236">
    <property type="term" value="F:serine-type peptidase activity"/>
    <property type="evidence" value="ECO:0007669"/>
    <property type="project" value="InterPro"/>
</dbReference>
<dbReference type="SUPFAM" id="SSF53474">
    <property type="entry name" value="alpha/beta-Hydrolases"/>
    <property type="match status" value="1"/>
</dbReference>
<feature type="domain" description="Dipeptidylpeptidase IV N-terminal" evidence="3">
    <location>
        <begin position="120"/>
        <end position="449"/>
    </location>
</feature>
<dbReference type="InterPro" id="IPR050278">
    <property type="entry name" value="Serine_Prot_S9B/DPPIV"/>
</dbReference>
<dbReference type="Proteomes" id="UP000276260">
    <property type="component" value="Unassembled WGS sequence"/>
</dbReference>
<protein>
    <submittedName>
        <fullName evidence="4">S9 family peptidase</fullName>
    </submittedName>
</protein>
<dbReference type="GO" id="GO:0008239">
    <property type="term" value="F:dipeptidyl-peptidase activity"/>
    <property type="evidence" value="ECO:0007669"/>
    <property type="project" value="TreeGrafter"/>
</dbReference>
<dbReference type="GO" id="GO:0006508">
    <property type="term" value="P:proteolysis"/>
    <property type="evidence" value="ECO:0007669"/>
    <property type="project" value="InterPro"/>
</dbReference>
<evidence type="ECO:0000259" key="3">
    <source>
        <dbReference type="Pfam" id="PF00930"/>
    </source>
</evidence>
<dbReference type="InterPro" id="IPR001375">
    <property type="entry name" value="Peptidase_S9_cat"/>
</dbReference>
<feature type="chain" id="PRO_5018739056" evidence="1">
    <location>
        <begin position="24"/>
        <end position="738"/>
    </location>
</feature>
<organism evidence="4 5">
    <name type="scientific">Rheinheimera mesophila</name>
    <dbReference type="NCBI Taxonomy" id="1547515"/>
    <lineage>
        <taxon>Bacteria</taxon>
        <taxon>Pseudomonadati</taxon>
        <taxon>Pseudomonadota</taxon>
        <taxon>Gammaproteobacteria</taxon>
        <taxon>Chromatiales</taxon>
        <taxon>Chromatiaceae</taxon>
        <taxon>Rheinheimera</taxon>
    </lineage>
</organism>
<keyword evidence="5" id="KW-1185">Reference proteome</keyword>
<keyword evidence="1" id="KW-0732">Signal</keyword>
<accession>A0A3P3QDA8</accession>
<dbReference type="InterPro" id="IPR002469">
    <property type="entry name" value="Peptidase_S9B_N"/>
</dbReference>